<dbReference type="KEGG" id="vg:60321593"/>
<dbReference type="Proteomes" id="UP000259472">
    <property type="component" value="Segment"/>
</dbReference>
<organism evidence="1 2">
    <name type="scientific">Mycobacterium phage Aminay</name>
    <dbReference type="NCBI Taxonomy" id="2250291"/>
    <lineage>
        <taxon>Viruses</taxon>
        <taxon>Duplodnaviria</taxon>
        <taxon>Heunggongvirae</taxon>
        <taxon>Uroviricota</taxon>
        <taxon>Caudoviricetes</taxon>
        <taxon>Weiservirinae</taxon>
        <taxon>Aminayvirus</taxon>
        <taxon>Aminayvirus aminay</taxon>
    </lineage>
</organism>
<dbReference type="SUPFAM" id="SSF53474">
    <property type="entry name" value="alpha/beta-Hydrolases"/>
    <property type="match status" value="1"/>
</dbReference>
<proteinExistence type="predicted"/>
<sequence length="335" mass="36964">MILGGKWVGLGLGDASPEIRKIKAYMRAMFRSYAGQLADTELYDQQMTDAVFEMQRRYRDAGKLAPELVNGIIGATTKYVMGYLKPPAPVDARPVLFTVCGTGVPWWVGPDADTARAVEDRYLWQPIGYRAAAVPMGPSITEGRAELRNQFNIHRGRVERYGAVLAGYSQGAVITSEFWEYDVKPENGSHHWAMPFIRKAVAWGNPMREKGKAYPDPGAQMAGSNTSGVATPLMVDTPSWWRNYAHVGDLYTTANDDESRENKTAIWQIIRGTQVFSGPDSLLAQFLEITKAPIPGAIGAFKAMFDAMAFFGKQTGPHVNYNVQPAIDYLRSGAV</sequence>
<keyword evidence="2" id="KW-1185">Reference proteome</keyword>
<dbReference type="EMBL" id="MH509442">
    <property type="protein sequence ID" value="AXH46869.1"/>
    <property type="molecule type" value="Genomic_DNA"/>
</dbReference>
<dbReference type="InterPro" id="IPR029058">
    <property type="entry name" value="AB_hydrolase_fold"/>
</dbReference>
<evidence type="ECO:0000313" key="1">
    <source>
        <dbReference type="EMBL" id="AXH46869.1"/>
    </source>
</evidence>
<dbReference type="Gene3D" id="3.40.50.1820">
    <property type="entry name" value="alpha/beta hydrolase"/>
    <property type="match status" value="1"/>
</dbReference>
<dbReference type="InterPro" id="IPR041855">
    <property type="entry name" value="Lysin_B_C_ter"/>
</dbReference>
<evidence type="ECO:0000313" key="2">
    <source>
        <dbReference type="Proteomes" id="UP000259472"/>
    </source>
</evidence>
<name>A0A345KV17_9CAUD</name>
<dbReference type="Gene3D" id="1.10.10.1120">
    <property type="entry name" value="Lysin B, C-terminal linker domain"/>
    <property type="match status" value="1"/>
</dbReference>
<accession>A0A345KV17</accession>
<gene>
    <name evidence="1" type="primary">31</name>
    <name evidence="1" type="ORF">SEA_AMINAY_31</name>
</gene>
<protein>
    <submittedName>
        <fullName evidence="1">Lysin B</fullName>
    </submittedName>
</protein>
<dbReference type="GeneID" id="60321593"/>
<reference evidence="2" key="1">
    <citation type="submission" date="2018-06" db="EMBL/GenBank/DDBJ databases">
        <authorList>
            <person name="Zhirakovskaya E."/>
        </authorList>
    </citation>
    <scope>NUCLEOTIDE SEQUENCE [LARGE SCALE GENOMIC DNA]</scope>
</reference>
<dbReference type="RefSeq" id="YP_009950181.1">
    <property type="nucleotide sequence ID" value="NC_051588.1"/>
</dbReference>